<keyword evidence="1" id="KW-0472">Membrane</keyword>
<name>A0A8J2KIZ7_9HEXA</name>
<feature type="transmembrane region" description="Helical" evidence="1">
    <location>
        <begin position="527"/>
        <end position="549"/>
    </location>
</feature>
<feature type="transmembrane region" description="Helical" evidence="1">
    <location>
        <begin position="312"/>
        <end position="333"/>
    </location>
</feature>
<feature type="transmembrane region" description="Helical" evidence="1">
    <location>
        <begin position="58"/>
        <end position="79"/>
    </location>
</feature>
<keyword evidence="1" id="KW-0812">Transmembrane</keyword>
<feature type="transmembrane region" description="Helical" evidence="1">
    <location>
        <begin position="150"/>
        <end position="175"/>
    </location>
</feature>
<dbReference type="AlphaFoldDB" id="A0A8J2KIZ7"/>
<feature type="transmembrane region" description="Helical" evidence="1">
    <location>
        <begin position="353"/>
        <end position="373"/>
    </location>
</feature>
<accession>A0A8J2KIZ7</accession>
<feature type="transmembrane region" description="Helical" evidence="1">
    <location>
        <begin position="561"/>
        <end position="581"/>
    </location>
</feature>
<keyword evidence="3" id="KW-1185">Reference proteome</keyword>
<dbReference type="EMBL" id="CAJVCH010342875">
    <property type="protein sequence ID" value="CAG7815375.1"/>
    <property type="molecule type" value="Genomic_DNA"/>
</dbReference>
<keyword evidence="1" id="KW-1133">Transmembrane helix</keyword>
<feature type="transmembrane region" description="Helical" evidence="1">
    <location>
        <begin position="99"/>
        <end position="123"/>
    </location>
</feature>
<feature type="transmembrane region" description="Helical" evidence="1">
    <location>
        <begin position="211"/>
        <end position="235"/>
    </location>
</feature>
<protein>
    <submittedName>
        <fullName evidence="2">Uncharacterized protein</fullName>
    </submittedName>
</protein>
<reference evidence="2" key="1">
    <citation type="submission" date="2021-06" db="EMBL/GenBank/DDBJ databases">
        <authorList>
            <person name="Hodson N. C."/>
            <person name="Mongue J. A."/>
            <person name="Jaron S. K."/>
        </authorList>
    </citation>
    <scope>NUCLEOTIDE SEQUENCE</scope>
</reference>
<sequence length="650" mass="73646">MFEFGSRIGSQYQTIIITPSIRHCLIKTLKIGELLAGQPFKWNHLEQRAELGSLRRQFFWRINITLALIHVVFVLTRGAQGTMTDGLSASEKIQLKFMSTYYLLAGFLHLSIIQNIHVFPYYVNQCFGVMDKFEKDFVSSSWKSPNAVKAIGVIMQLLLVLLVSMHGFIIIISLMRPYSYEQVSSLLFRNREGMSSSINALPSGVVTVYGVYMYVSSVTTIVIAGFCTLLLNLFLLNELRPSESSVTGAALHQPQNALKVYRHVRLLMNLGNQIYGQLIVPCAKFGEAFAGHPFKWNEVKQRAEIGSPKQQLIWSINVTLALIHVLFVLIRGVQSSVDKALSARDQIQLEFMSTYYLLVAFLHTAIIQNRYIFPYYVNQCFDVIENFEKDFVTSNCKSPKTVKAIGAIMQLLWLLLVALHGFIIIISLMRPYSYEQVSSLLGSKEGMSSSLTALPSGVVTVYAVYMYVSSVTTIVLVGFCTLLLYLFILDELRPSESSVTGDHLRQTQNVLHVYGKIQLLMNLANQIYGQIIVPCAKVLMMSWCVYSTYGAIMMHGVLSLAHGFVAIFSFGYLAVLFTFLAQLQGRSSDVKVYWREHLNSSYDPWFRKSLKSLPDITFKLRGLYFVDRHMVLAMLQAIIENTVTFLLWNR</sequence>
<dbReference type="Proteomes" id="UP000708208">
    <property type="component" value="Unassembled WGS sequence"/>
</dbReference>
<evidence type="ECO:0000313" key="3">
    <source>
        <dbReference type="Proteomes" id="UP000708208"/>
    </source>
</evidence>
<feature type="transmembrane region" description="Helical" evidence="1">
    <location>
        <begin position="407"/>
        <end position="429"/>
    </location>
</feature>
<feature type="transmembrane region" description="Helical" evidence="1">
    <location>
        <begin position="464"/>
        <end position="488"/>
    </location>
</feature>
<evidence type="ECO:0000313" key="2">
    <source>
        <dbReference type="EMBL" id="CAG7815375.1"/>
    </source>
</evidence>
<organism evidence="2 3">
    <name type="scientific">Allacma fusca</name>
    <dbReference type="NCBI Taxonomy" id="39272"/>
    <lineage>
        <taxon>Eukaryota</taxon>
        <taxon>Metazoa</taxon>
        <taxon>Ecdysozoa</taxon>
        <taxon>Arthropoda</taxon>
        <taxon>Hexapoda</taxon>
        <taxon>Collembola</taxon>
        <taxon>Symphypleona</taxon>
        <taxon>Sminthuridae</taxon>
        <taxon>Allacma</taxon>
    </lineage>
</organism>
<evidence type="ECO:0000256" key="1">
    <source>
        <dbReference type="SAM" id="Phobius"/>
    </source>
</evidence>
<feature type="transmembrane region" description="Helical" evidence="1">
    <location>
        <begin position="629"/>
        <end position="648"/>
    </location>
</feature>
<gene>
    <name evidence="2" type="ORF">AFUS01_LOCUS26059</name>
</gene>
<proteinExistence type="predicted"/>
<comment type="caution">
    <text evidence="2">The sequence shown here is derived from an EMBL/GenBank/DDBJ whole genome shotgun (WGS) entry which is preliminary data.</text>
</comment>